<dbReference type="RefSeq" id="WP_175128179.1">
    <property type="nucleotide sequence ID" value="NZ_CADILD010000001.1"/>
</dbReference>
<dbReference type="InterPro" id="IPR022000">
    <property type="entry name" value="Min27-like_integrase_DNA_bind"/>
</dbReference>
<dbReference type="InterPro" id="IPR011010">
    <property type="entry name" value="DNA_brk_join_enz"/>
</dbReference>
<dbReference type="SUPFAM" id="SSF56349">
    <property type="entry name" value="DNA breaking-rejoining enzymes"/>
    <property type="match status" value="1"/>
</dbReference>
<dbReference type="GO" id="GO:0003677">
    <property type="term" value="F:DNA binding"/>
    <property type="evidence" value="ECO:0007669"/>
    <property type="project" value="UniProtKB-KW"/>
</dbReference>
<proteinExistence type="predicted"/>
<keyword evidence="1" id="KW-0238">DNA-binding</keyword>
<evidence type="ECO:0000256" key="2">
    <source>
        <dbReference type="SAM" id="MobiDB-lite"/>
    </source>
</evidence>
<protein>
    <recommendedName>
        <fullName evidence="3">Min27-like integrase DNA-binding domain-containing protein</fullName>
    </recommendedName>
</protein>
<evidence type="ECO:0000259" key="3">
    <source>
        <dbReference type="Pfam" id="PF12167"/>
    </source>
</evidence>
<dbReference type="AlphaFoldDB" id="A0A6S7CKS8"/>
<gene>
    <name evidence="4" type="ORF">LMG1861_01878</name>
</gene>
<feature type="compositionally biased region" description="Polar residues" evidence="2">
    <location>
        <begin position="272"/>
        <end position="281"/>
    </location>
</feature>
<dbReference type="InterPro" id="IPR010998">
    <property type="entry name" value="Integrase_recombinase_N"/>
</dbReference>
<name>A0A6S7CKS8_9BURK</name>
<evidence type="ECO:0000313" key="4">
    <source>
        <dbReference type="EMBL" id="CAB3852412.1"/>
    </source>
</evidence>
<dbReference type="Gene3D" id="1.10.150.130">
    <property type="match status" value="1"/>
</dbReference>
<dbReference type="EMBL" id="CADILD010000001">
    <property type="protein sequence ID" value="CAB3852412.1"/>
    <property type="molecule type" value="Genomic_DNA"/>
</dbReference>
<dbReference type="Proteomes" id="UP000494105">
    <property type="component" value="Unassembled WGS sequence"/>
</dbReference>
<organism evidence="4 5">
    <name type="scientific">Achromobacter piechaudii</name>
    <dbReference type="NCBI Taxonomy" id="72556"/>
    <lineage>
        <taxon>Bacteria</taxon>
        <taxon>Pseudomonadati</taxon>
        <taxon>Pseudomonadota</taxon>
        <taxon>Betaproteobacteria</taxon>
        <taxon>Burkholderiales</taxon>
        <taxon>Alcaligenaceae</taxon>
        <taxon>Achromobacter</taxon>
    </lineage>
</organism>
<evidence type="ECO:0000313" key="5">
    <source>
        <dbReference type="Proteomes" id="UP000494105"/>
    </source>
</evidence>
<accession>A0A6S7CKS8</accession>
<evidence type="ECO:0000256" key="1">
    <source>
        <dbReference type="ARBA" id="ARBA00023125"/>
    </source>
</evidence>
<reference evidence="4 5" key="1">
    <citation type="submission" date="2020-04" db="EMBL/GenBank/DDBJ databases">
        <authorList>
            <person name="De Canck E."/>
        </authorList>
    </citation>
    <scope>NUCLEOTIDE SEQUENCE [LARGE SCALE GENOMIC DNA]</scope>
    <source>
        <strain evidence="4 5">LMG 1861</strain>
    </source>
</reference>
<feature type="domain" description="Min27-like integrase DNA-binding" evidence="3">
    <location>
        <begin position="9"/>
        <end position="73"/>
    </location>
</feature>
<dbReference type="Pfam" id="PF12167">
    <property type="entry name" value="Arm-DNA-bind_2"/>
    <property type="match status" value="1"/>
</dbReference>
<feature type="region of interest" description="Disordered" evidence="2">
    <location>
        <begin position="256"/>
        <end position="281"/>
    </location>
</feature>
<sequence>MGIREHLEGIVARSASIRIDCRWNDRRFRERVALRPTAANMRAAARMREEITQAIELGAFTWDDFARYFPKSPASQPKRKRGKSRLTRWHMWLKVISHKAATTLGEYENLLNSRWRPLYGNRPIAEIAYEELAMNSADFPRMAAKTFSNIMTPARQVWALAFKMRKVSENITLVIESRKGLDPEPEPLLMSEVLDVVQYIVGHFSATWRNYFEVAIFAGVRPSEQIALHGPCLELSREQIRFDRALVRRHTKATTTYKSRDVGGSTGAGAGSYQTSEATHF</sequence>